<dbReference type="InterPro" id="IPR036286">
    <property type="entry name" value="LexA/Signal_pep-like_sf"/>
</dbReference>
<proteinExistence type="inferred from homology"/>
<sequence>MNTKPWMKDVLWYVGLVIVLILLQVFVFTSVIVSGDSMNPTLVDRERVISLKQSKIKRFDIITFPAPDDPGKKYIKRVIGMPGDTIEFENDQLKINGKKYDEPYLKEIKEDAGSPLLPEGLPMTKDFKMSEVTGSEKVPEGHFFVMGDNRQNSKDSRMIGFIDEETVLGDVWISFWPINKMGLVK</sequence>
<dbReference type="GO" id="GO:0006465">
    <property type="term" value="P:signal peptide processing"/>
    <property type="evidence" value="ECO:0007669"/>
    <property type="project" value="InterPro"/>
</dbReference>
<evidence type="ECO:0000256" key="4">
    <source>
        <dbReference type="ARBA" id="ARBA00022670"/>
    </source>
</evidence>
<dbReference type="GO" id="GO:0005886">
    <property type="term" value="C:plasma membrane"/>
    <property type="evidence" value="ECO:0007669"/>
    <property type="project" value="UniProtKB-SubCell"/>
</dbReference>
<comment type="similarity">
    <text evidence="8">Belongs to the peptidase S26 family.</text>
</comment>
<dbReference type="Pfam" id="PF10502">
    <property type="entry name" value="Peptidase_S26"/>
    <property type="match status" value="1"/>
</dbReference>
<reference evidence="10 11" key="1">
    <citation type="submission" date="2019-01" db="EMBL/GenBank/DDBJ databases">
        <title>Vagococcus silagei sp. nov. isolated from brewer's grain.</title>
        <authorList>
            <person name="Guu J.-R."/>
        </authorList>
    </citation>
    <scope>NUCLEOTIDE SEQUENCE [LARGE SCALE GENOMIC DNA]</scope>
    <source>
        <strain evidence="10 11">2B-2</strain>
    </source>
</reference>
<dbReference type="Gene3D" id="2.10.109.10">
    <property type="entry name" value="Umud Fragment, subunit A"/>
    <property type="match status" value="1"/>
</dbReference>
<organism evidence="10 11">
    <name type="scientific">Vagococcus silagei</name>
    <dbReference type="NCBI Taxonomy" id="2508885"/>
    <lineage>
        <taxon>Bacteria</taxon>
        <taxon>Bacillati</taxon>
        <taxon>Bacillota</taxon>
        <taxon>Bacilli</taxon>
        <taxon>Lactobacillales</taxon>
        <taxon>Enterococcaceae</taxon>
        <taxon>Vagococcus</taxon>
    </lineage>
</organism>
<evidence type="ECO:0000313" key="11">
    <source>
        <dbReference type="Proteomes" id="UP000310506"/>
    </source>
</evidence>
<dbReference type="EC" id="3.4.21.89" evidence="3 7"/>
<evidence type="ECO:0000313" key="10">
    <source>
        <dbReference type="EMBL" id="THB60685.1"/>
    </source>
</evidence>
<dbReference type="PROSITE" id="PS00501">
    <property type="entry name" value="SPASE_I_1"/>
    <property type="match status" value="1"/>
</dbReference>
<dbReference type="InterPro" id="IPR019756">
    <property type="entry name" value="Pept_S26A_signal_pept_1_Ser-AS"/>
</dbReference>
<dbReference type="OrthoDB" id="9802919at2"/>
<accession>A0A4S3B7I1</accession>
<keyword evidence="7" id="KW-1133">Transmembrane helix</keyword>
<dbReference type="EMBL" id="SDGV01000018">
    <property type="protein sequence ID" value="THB60685.1"/>
    <property type="molecule type" value="Genomic_DNA"/>
</dbReference>
<feature type="active site" evidence="6">
    <location>
        <position position="76"/>
    </location>
</feature>
<feature type="active site" evidence="6">
    <location>
        <position position="37"/>
    </location>
</feature>
<keyword evidence="4 7" id="KW-0645">Protease</keyword>
<protein>
    <recommendedName>
        <fullName evidence="3 7">Signal peptidase I</fullName>
        <ecNumber evidence="3 7">3.4.21.89</ecNumber>
    </recommendedName>
</protein>
<dbReference type="AlphaFoldDB" id="A0A4S3B7I1"/>
<dbReference type="PROSITE" id="PS00760">
    <property type="entry name" value="SPASE_I_2"/>
    <property type="match status" value="1"/>
</dbReference>
<evidence type="ECO:0000256" key="3">
    <source>
        <dbReference type="ARBA" id="ARBA00013208"/>
    </source>
</evidence>
<dbReference type="NCBIfam" id="TIGR02227">
    <property type="entry name" value="sigpep_I_bact"/>
    <property type="match status" value="1"/>
</dbReference>
<keyword evidence="5 7" id="KW-0378">Hydrolase</keyword>
<comment type="caution">
    <text evidence="10">The sequence shown here is derived from an EMBL/GenBank/DDBJ whole genome shotgun (WGS) entry which is preliminary data.</text>
</comment>
<evidence type="ECO:0000256" key="6">
    <source>
        <dbReference type="PIRSR" id="PIRSR600223-1"/>
    </source>
</evidence>
<dbReference type="InterPro" id="IPR019757">
    <property type="entry name" value="Pept_S26A_signal_pept_1_Lys-AS"/>
</dbReference>
<evidence type="ECO:0000256" key="2">
    <source>
        <dbReference type="ARBA" id="ARBA00004401"/>
    </source>
</evidence>
<dbReference type="GO" id="GO:0009003">
    <property type="term" value="F:signal peptidase activity"/>
    <property type="evidence" value="ECO:0007669"/>
    <property type="project" value="UniProtKB-EC"/>
</dbReference>
<dbReference type="PROSITE" id="PS00761">
    <property type="entry name" value="SPASE_I_3"/>
    <property type="match status" value="1"/>
</dbReference>
<evidence type="ECO:0000259" key="9">
    <source>
        <dbReference type="Pfam" id="PF10502"/>
    </source>
</evidence>
<name>A0A4S3B7I1_9ENTE</name>
<dbReference type="InterPro" id="IPR000223">
    <property type="entry name" value="Pept_S26A_signal_pept_1"/>
</dbReference>
<dbReference type="InterPro" id="IPR019533">
    <property type="entry name" value="Peptidase_S26"/>
</dbReference>
<evidence type="ECO:0000256" key="5">
    <source>
        <dbReference type="ARBA" id="ARBA00022801"/>
    </source>
</evidence>
<keyword evidence="7" id="KW-0472">Membrane</keyword>
<dbReference type="InterPro" id="IPR019758">
    <property type="entry name" value="Pept_S26A_signal_pept_1_CS"/>
</dbReference>
<feature type="transmembrane region" description="Helical" evidence="7">
    <location>
        <begin position="12"/>
        <end position="33"/>
    </location>
</feature>
<dbReference type="PRINTS" id="PR00727">
    <property type="entry name" value="LEADERPTASE"/>
</dbReference>
<keyword evidence="7" id="KW-0812">Transmembrane</keyword>
<feature type="domain" description="Peptidase S26" evidence="9">
    <location>
        <begin position="10"/>
        <end position="176"/>
    </location>
</feature>
<dbReference type="GO" id="GO:0004252">
    <property type="term" value="F:serine-type endopeptidase activity"/>
    <property type="evidence" value="ECO:0007669"/>
    <property type="project" value="InterPro"/>
</dbReference>
<evidence type="ECO:0000256" key="1">
    <source>
        <dbReference type="ARBA" id="ARBA00000677"/>
    </source>
</evidence>
<gene>
    <name evidence="10" type="primary">lepB</name>
    <name evidence="10" type="ORF">ESZ54_08810</name>
</gene>
<keyword evidence="11" id="KW-1185">Reference proteome</keyword>
<dbReference type="Proteomes" id="UP000310506">
    <property type="component" value="Unassembled WGS sequence"/>
</dbReference>
<dbReference type="SUPFAM" id="SSF51306">
    <property type="entry name" value="LexA/Signal peptidase"/>
    <property type="match status" value="1"/>
</dbReference>
<comment type="catalytic activity">
    <reaction evidence="1 7">
        <text>Cleavage of hydrophobic, N-terminal signal or leader sequences from secreted and periplasmic proteins.</text>
        <dbReference type="EC" id="3.4.21.89"/>
    </reaction>
</comment>
<evidence type="ECO:0000256" key="7">
    <source>
        <dbReference type="RuleBase" id="RU003993"/>
    </source>
</evidence>
<dbReference type="PANTHER" id="PTHR43390:SF8">
    <property type="entry name" value="SIGNAL PEPTIDASE I"/>
    <property type="match status" value="1"/>
</dbReference>
<comment type="subcellular location">
    <subcellularLocation>
        <location evidence="2">Cell membrane</location>
        <topology evidence="2">Single-pass type II membrane protein</topology>
    </subcellularLocation>
    <subcellularLocation>
        <location evidence="8">Membrane</location>
        <topology evidence="8">Single-pass type II membrane protein</topology>
    </subcellularLocation>
</comment>
<dbReference type="RefSeq" id="WP_136137309.1">
    <property type="nucleotide sequence ID" value="NZ_SDGV01000018.1"/>
</dbReference>
<dbReference type="PANTHER" id="PTHR43390">
    <property type="entry name" value="SIGNAL PEPTIDASE I"/>
    <property type="match status" value="1"/>
</dbReference>
<evidence type="ECO:0000256" key="8">
    <source>
        <dbReference type="RuleBase" id="RU362042"/>
    </source>
</evidence>
<dbReference type="CDD" id="cd06530">
    <property type="entry name" value="S26_SPase_I"/>
    <property type="match status" value="1"/>
</dbReference>